<dbReference type="SUPFAM" id="SSF53300">
    <property type="entry name" value="vWA-like"/>
    <property type="match status" value="1"/>
</dbReference>
<accession>A0AAJ6QQ79</accession>
<evidence type="ECO:0000256" key="3">
    <source>
        <dbReference type="SAM" id="SignalP"/>
    </source>
</evidence>
<organism evidence="5 6">
    <name type="scientific">Galendromus occidentalis</name>
    <name type="common">western predatory mite</name>
    <dbReference type="NCBI Taxonomy" id="34638"/>
    <lineage>
        <taxon>Eukaryota</taxon>
        <taxon>Metazoa</taxon>
        <taxon>Ecdysozoa</taxon>
        <taxon>Arthropoda</taxon>
        <taxon>Chelicerata</taxon>
        <taxon>Arachnida</taxon>
        <taxon>Acari</taxon>
        <taxon>Parasitiformes</taxon>
        <taxon>Mesostigmata</taxon>
        <taxon>Gamasina</taxon>
        <taxon>Phytoseioidea</taxon>
        <taxon>Phytoseiidae</taxon>
        <taxon>Typhlodrominae</taxon>
        <taxon>Galendromus</taxon>
    </lineage>
</organism>
<evidence type="ECO:0000313" key="6">
    <source>
        <dbReference type="RefSeq" id="XP_003740222.2"/>
    </source>
</evidence>
<dbReference type="KEGG" id="goe:100898252"/>
<evidence type="ECO:0000256" key="1">
    <source>
        <dbReference type="SAM" id="MobiDB-lite"/>
    </source>
</evidence>
<dbReference type="Gene3D" id="3.40.50.410">
    <property type="entry name" value="von Willebrand factor, type A domain"/>
    <property type="match status" value="1"/>
</dbReference>
<dbReference type="InterPro" id="IPR002035">
    <property type="entry name" value="VWF_A"/>
</dbReference>
<keyword evidence="2" id="KW-0472">Membrane</keyword>
<dbReference type="Pfam" id="PF08434">
    <property type="entry name" value="CLCA"/>
    <property type="match status" value="1"/>
</dbReference>
<sequence>MKSLTRLLFVVTVCCAAVVIGSSRVHLDPTDNAYRGIVVAVSPKIKPVLGRQIIPNLEAVLRNASLELFKNRGIYIGEVHVIIPRSWGNKGQWARQPLPKIEAPTWQTHRDADILIERGEESVFGENPFVVQHGGCGVQGRHMVIPDTFLRNYVSEQHYEKYGKPHHVFMREWAVYRYGVFKEHGFPRDPVYPLYRAKPGSLDGSDIELNVCTERPVWPQFRNGNGVACNATINLMNGLPMDQDCIPVYSIHDKVESSIMSGIPSATHFCGGHHHHDRTLPTKQNVMCNERSSTEIIEQHEDFYRRARNGLQGRTRFIFVQEKAQVMTVLIQISEATLQHQRRYYILRALEQFMTYDAPKDMQISIVTYGEAEAEIGLRRAPASEDNVKKAVATLLLNADIEPGQNSSLAEGLKLALEALNDTSELMERIPPSSFTQRVVVIGDGHLDKNLEDIVRHNYEYQDIRVDSIIFPSPSNDLKKLNTLDKFVARTGGRTVAINDVSIDDSVTVTALQVLYDALYSFAYGSLSGQEEMNYADIELREFHGKEQHDINFDFYVDPSLNRDLRVRLIGHDYGLDKAWTVSSRDLKLSAPDENDRKVYTTKDYKFLFTDGRFWYYEFRIPDPAPGHWKLEAKARKDTKQPIIVTAAAKPSKEEEPILLDAWISQPSFNVSLRNEGLIVYAKLSKGSRPVVDAKVVAKITPVSDQSETQLCVELKDNGAGDPDITKDDGIYSRYIEGIKNIGRHTLVVEAKSDGNAALLRSATVPDDTVPHTPCCGSAVVRTASNATKPFARRMHYGSFFVTKISREQRDGEIRAPWAAPGRVADLRVVYLQSNPSGVSLAWTATGNVKDHGKASSYVIKKFENRDDAVAQFDVRGQEISHWEMEGSPPIPKEAGAMEQVFIKTMNQVPVYFAIKVNNSYGTLSAVSNIVVVSVMPPATTTSSSSSSSTLWNQGQRTTQGGGGGGGGGNGGGGDYSNEEGSTDEREARIQPGQFALIITIPLVVLVLGVCVLIVIVARRRRDPLEKKPSSDNNKNGELDTPKSGTLSKDGSTRQESPVLQSPKEGMTPMGVEIVHQTQQSGLSPINSWPAEVLLDHYGKVQEAKQRNELPPVLSLNPHSHDESLHSSNPSLYSTMDPFRRNTGQPVVYSPYYGNPPIVTPMGVHVSRNITQV</sequence>
<proteinExistence type="predicted"/>
<dbReference type="PROSITE" id="PS50234">
    <property type="entry name" value="VWFA"/>
    <property type="match status" value="1"/>
</dbReference>
<dbReference type="Proteomes" id="UP000694867">
    <property type="component" value="Unplaced"/>
</dbReference>
<feature type="transmembrane region" description="Helical" evidence="2">
    <location>
        <begin position="995"/>
        <end position="1018"/>
    </location>
</feature>
<dbReference type="InterPro" id="IPR013642">
    <property type="entry name" value="CLCA_N"/>
</dbReference>
<keyword evidence="2" id="KW-0812">Transmembrane</keyword>
<reference evidence="6" key="1">
    <citation type="submission" date="2025-08" db="UniProtKB">
        <authorList>
            <consortium name="RefSeq"/>
        </authorList>
    </citation>
    <scope>IDENTIFICATION</scope>
</reference>
<feature type="compositionally biased region" description="Polar residues" evidence="1">
    <location>
        <begin position="1043"/>
        <end position="1060"/>
    </location>
</feature>
<feature type="compositionally biased region" description="Basic and acidic residues" evidence="1">
    <location>
        <begin position="1024"/>
        <end position="1041"/>
    </location>
</feature>
<evidence type="ECO:0000313" key="5">
    <source>
        <dbReference type="Proteomes" id="UP000694867"/>
    </source>
</evidence>
<dbReference type="InterPro" id="IPR036465">
    <property type="entry name" value="vWFA_dom_sf"/>
</dbReference>
<gene>
    <name evidence="6" type="primary">LOC100898252</name>
</gene>
<keyword evidence="3" id="KW-0732">Signal</keyword>
<keyword evidence="5" id="KW-1185">Reference proteome</keyword>
<feature type="domain" description="VWFA" evidence="4">
    <location>
        <begin position="316"/>
        <end position="519"/>
    </location>
</feature>
<dbReference type="GeneID" id="100898252"/>
<dbReference type="GO" id="GO:0032991">
    <property type="term" value="C:protein-containing complex"/>
    <property type="evidence" value="ECO:0007669"/>
    <property type="project" value="UniProtKB-ARBA"/>
</dbReference>
<feature type="signal peptide" evidence="3">
    <location>
        <begin position="1"/>
        <end position="16"/>
    </location>
</feature>
<keyword evidence="2" id="KW-1133">Transmembrane helix</keyword>
<dbReference type="AlphaFoldDB" id="A0AAJ6QQ79"/>
<feature type="region of interest" description="Disordered" evidence="1">
    <location>
        <begin position="1024"/>
        <end position="1066"/>
    </location>
</feature>
<evidence type="ECO:0000256" key="2">
    <source>
        <dbReference type="SAM" id="Phobius"/>
    </source>
</evidence>
<name>A0AAJ6QQ79_9ACAR</name>
<feature type="compositionally biased region" description="Gly residues" evidence="1">
    <location>
        <begin position="960"/>
        <end position="975"/>
    </location>
</feature>
<dbReference type="RefSeq" id="XP_003740222.2">
    <property type="nucleotide sequence ID" value="XM_003740174.2"/>
</dbReference>
<evidence type="ECO:0000259" key="4">
    <source>
        <dbReference type="PROSITE" id="PS50234"/>
    </source>
</evidence>
<feature type="region of interest" description="Disordered" evidence="1">
    <location>
        <begin position="942"/>
        <end position="986"/>
    </location>
</feature>
<feature type="chain" id="PRO_5042463847" evidence="3">
    <location>
        <begin position="17"/>
        <end position="1173"/>
    </location>
</feature>
<protein>
    <submittedName>
        <fullName evidence="6">Calcium-activated chloride channel regulator 3A-1-like</fullName>
    </submittedName>
</protein>